<gene>
    <name evidence="2" type="ORF">DAPPUDRAFT_123888</name>
</gene>
<reference evidence="2 3" key="1">
    <citation type="journal article" date="2011" name="Science">
        <title>The ecoresponsive genome of Daphnia pulex.</title>
        <authorList>
            <person name="Colbourne J.K."/>
            <person name="Pfrender M.E."/>
            <person name="Gilbert D."/>
            <person name="Thomas W.K."/>
            <person name="Tucker A."/>
            <person name="Oakley T.H."/>
            <person name="Tokishita S."/>
            <person name="Aerts A."/>
            <person name="Arnold G.J."/>
            <person name="Basu M.K."/>
            <person name="Bauer D.J."/>
            <person name="Caceres C.E."/>
            <person name="Carmel L."/>
            <person name="Casola C."/>
            <person name="Choi J.H."/>
            <person name="Detter J.C."/>
            <person name="Dong Q."/>
            <person name="Dusheyko S."/>
            <person name="Eads B.D."/>
            <person name="Frohlich T."/>
            <person name="Geiler-Samerotte K.A."/>
            <person name="Gerlach D."/>
            <person name="Hatcher P."/>
            <person name="Jogdeo S."/>
            <person name="Krijgsveld J."/>
            <person name="Kriventseva E.V."/>
            <person name="Kultz D."/>
            <person name="Laforsch C."/>
            <person name="Lindquist E."/>
            <person name="Lopez J."/>
            <person name="Manak J.R."/>
            <person name="Muller J."/>
            <person name="Pangilinan J."/>
            <person name="Patwardhan R.P."/>
            <person name="Pitluck S."/>
            <person name="Pritham E.J."/>
            <person name="Rechtsteiner A."/>
            <person name="Rho M."/>
            <person name="Rogozin I.B."/>
            <person name="Sakarya O."/>
            <person name="Salamov A."/>
            <person name="Schaack S."/>
            <person name="Shapiro H."/>
            <person name="Shiga Y."/>
            <person name="Skalitzky C."/>
            <person name="Smith Z."/>
            <person name="Souvorov A."/>
            <person name="Sung W."/>
            <person name="Tang Z."/>
            <person name="Tsuchiya D."/>
            <person name="Tu H."/>
            <person name="Vos H."/>
            <person name="Wang M."/>
            <person name="Wolf Y.I."/>
            <person name="Yamagata H."/>
            <person name="Yamada T."/>
            <person name="Ye Y."/>
            <person name="Shaw J.R."/>
            <person name="Andrews J."/>
            <person name="Crease T.J."/>
            <person name="Tang H."/>
            <person name="Lucas S.M."/>
            <person name="Robertson H.M."/>
            <person name="Bork P."/>
            <person name="Koonin E.V."/>
            <person name="Zdobnov E.M."/>
            <person name="Grigoriev I.V."/>
            <person name="Lynch M."/>
            <person name="Boore J.L."/>
        </authorList>
    </citation>
    <scope>NUCLEOTIDE SEQUENCE [LARGE SCALE GENOMIC DNA]</scope>
</reference>
<proteinExistence type="predicted"/>
<organism evidence="2 3">
    <name type="scientific">Daphnia pulex</name>
    <name type="common">Water flea</name>
    <dbReference type="NCBI Taxonomy" id="6669"/>
    <lineage>
        <taxon>Eukaryota</taxon>
        <taxon>Metazoa</taxon>
        <taxon>Ecdysozoa</taxon>
        <taxon>Arthropoda</taxon>
        <taxon>Crustacea</taxon>
        <taxon>Branchiopoda</taxon>
        <taxon>Diplostraca</taxon>
        <taxon>Cladocera</taxon>
        <taxon>Anomopoda</taxon>
        <taxon>Daphniidae</taxon>
        <taxon>Daphnia</taxon>
    </lineage>
</organism>
<dbReference type="OrthoDB" id="7382669at2759"/>
<dbReference type="AlphaFoldDB" id="E9I664"/>
<accession>E9I664</accession>
<evidence type="ECO:0000313" key="3">
    <source>
        <dbReference type="Proteomes" id="UP000000305"/>
    </source>
</evidence>
<dbReference type="InParanoid" id="E9I664"/>
<dbReference type="KEGG" id="dpx:DAPPUDRAFT_123888"/>
<sequence>AYSDRPTHILPQAEFIVVGKPENTLLPGTSPLTGMPDDEGMDLEGTAGEVNGGGKKCMHRNCQKKLIQLGPGNYKYCSKQCKNICSLLRSRDRSNSSTSQKRQRTESERDFSKMAPEDFISIIQELEAENVDLAEKYNKLQTEMDKIHIQIGKGTLDWIFKKDETGQQDSITPFGASKPASFAGAANPGKKFRLVQC</sequence>
<protein>
    <submittedName>
        <fullName evidence="2">Uncharacterized protein</fullName>
    </submittedName>
</protein>
<keyword evidence="3" id="KW-1185">Reference proteome</keyword>
<feature type="region of interest" description="Disordered" evidence="1">
    <location>
        <begin position="92"/>
        <end position="113"/>
    </location>
</feature>
<feature type="non-terminal residue" evidence="2">
    <location>
        <position position="1"/>
    </location>
</feature>
<name>E9I664_DAPPU</name>
<evidence type="ECO:0000313" key="2">
    <source>
        <dbReference type="EMBL" id="EFX60516.1"/>
    </source>
</evidence>
<evidence type="ECO:0000256" key="1">
    <source>
        <dbReference type="SAM" id="MobiDB-lite"/>
    </source>
</evidence>
<feature type="compositionally biased region" description="Basic and acidic residues" evidence="1">
    <location>
        <begin position="103"/>
        <end position="113"/>
    </location>
</feature>
<dbReference type="HOGENOM" id="CLU_1387307_0_0_1"/>
<dbReference type="EMBL" id="GL736207">
    <property type="protein sequence ID" value="EFX60516.1"/>
    <property type="molecule type" value="Genomic_DNA"/>
</dbReference>
<dbReference type="Proteomes" id="UP000000305">
    <property type="component" value="Unassembled WGS sequence"/>
</dbReference>